<proteinExistence type="predicted"/>
<dbReference type="AlphaFoldDB" id="A0A6I8LTH1"/>
<protein>
    <submittedName>
        <fullName evidence="2">Uncharacterized protein</fullName>
    </submittedName>
</protein>
<evidence type="ECO:0000256" key="1">
    <source>
        <dbReference type="SAM" id="Phobius"/>
    </source>
</evidence>
<dbReference type="RefSeq" id="WP_155543720.1">
    <property type="nucleotide sequence ID" value="NZ_CABVGP010000001.1"/>
</dbReference>
<keyword evidence="1" id="KW-0812">Transmembrane</keyword>
<dbReference type="Proteomes" id="UP000399805">
    <property type="component" value="Unassembled WGS sequence"/>
</dbReference>
<evidence type="ECO:0000313" key="3">
    <source>
        <dbReference type="Proteomes" id="UP000399805"/>
    </source>
</evidence>
<keyword evidence="1" id="KW-0472">Membrane</keyword>
<keyword evidence="3" id="KW-1185">Reference proteome</keyword>
<sequence>MLSWIVTWCTVLFTALLGSSGYVAVFVRDAAQRADAYRVLKLLTGIIAGAGGGGGLLQLVVKLHGLGPW</sequence>
<feature type="transmembrane region" description="Helical" evidence="1">
    <location>
        <begin position="39"/>
        <end position="61"/>
    </location>
</feature>
<keyword evidence="1" id="KW-1133">Transmembrane helix</keyword>
<feature type="transmembrane region" description="Helical" evidence="1">
    <location>
        <begin position="6"/>
        <end position="27"/>
    </location>
</feature>
<evidence type="ECO:0000313" key="2">
    <source>
        <dbReference type="EMBL" id="VVJ18766.1"/>
    </source>
</evidence>
<organism evidence="2 3">
    <name type="scientific">Amycolatopsis camponoti</name>
    <dbReference type="NCBI Taxonomy" id="2606593"/>
    <lineage>
        <taxon>Bacteria</taxon>
        <taxon>Bacillati</taxon>
        <taxon>Actinomycetota</taxon>
        <taxon>Actinomycetes</taxon>
        <taxon>Pseudonocardiales</taxon>
        <taxon>Pseudonocardiaceae</taxon>
        <taxon>Amycolatopsis</taxon>
    </lineage>
</organism>
<accession>A0A6I8LTH1</accession>
<name>A0A6I8LTH1_9PSEU</name>
<gene>
    <name evidence="2" type="ORF">AA23TX_03787</name>
</gene>
<dbReference type="EMBL" id="CABVGP010000001">
    <property type="protein sequence ID" value="VVJ18766.1"/>
    <property type="molecule type" value="Genomic_DNA"/>
</dbReference>
<reference evidence="2 3" key="1">
    <citation type="submission" date="2019-09" db="EMBL/GenBank/DDBJ databases">
        <authorList>
            <person name="Leyn A S."/>
        </authorList>
    </citation>
    <scope>NUCLEOTIDE SEQUENCE [LARGE SCALE GENOMIC DNA]</scope>
    <source>
        <strain evidence="2">AA231_1</strain>
    </source>
</reference>